<proteinExistence type="predicted"/>
<gene>
    <name evidence="2" type="ORF">BGZ70_001160</name>
</gene>
<feature type="region of interest" description="Disordered" evidence="1">
    <location>
        <begin position="163"/>
        <end position="218"/>
    </location>
</feature>
<protein>
    <submittedName>
        <fullName evidence="2">Uncharacterized protein</fullName>
    </submittedName>
</protein>
<reference evidence="2" key="1">
    <citation type="journal article" date="2020" name="Fungal Divers.">
        <title>Resolving the Mortierellaceae phylogeny through synthesis of multi-gene phylogenetics and phylogenomics.</title>
        <authorList>
            <person name="Vandepol N."/>
            <person name="Liber J."/>
            <person name="Desiro A."/>
            <person name="Na H."/>
            <person name="Kennedy M."/>
            <person name="Barry K."/>
            <person name="Grigoriev I.V."/>
            <person name="Miller A.N."/>
            <person name="O'Donnell K."/>
            <person name="Stajich J.E."/>
            <person name="Bonito G."/>
        </authorList>
    </citation>
    <scope>NUCLEOTIDE SEQUENCE</scope>
    <source>
        <strain evidence="2">CK1249</strain>
    </source>
</reference>
<dbReference type="EMBL" id="JAAAHY010001247">
    <property type="protein sequence ID" value="KAF9950973.1"/>
    <property type="molecule type" value="Genomic_DNA"/>
</dbReference>
<feature type="compositionally biased region" description="Polar residues" evidence="1">
    <location>
        <begin position="193"/>
        <end position="210"/>
    </location>
</feature>
<dbReference type="Proteomes" id="UP000738359">
    <property type="component" value="Unassembled WGS sequence"/>
</dbReference>
<name>A0A9P6LX91_MORAP</name>
<keyword evidence="3" id="KW-1185">Reference proteome</keyword>
<organism evidence="2 3">
    <name type="scientific">Mortierella alpina</name>
    <name type="common">Oleaginous fungus</name>
    <name type="synonym">Mortierella renispora</name>
    <dbReference type="NCBI Taxonomy" id="64518"/>
    <lineage>
        <taxon>Eukaryota</taxon>
        <taxon>Fungi</taxon>
        <taxon>Fungi incertae sedis</taxon>
        <taxon>Mucoromycota</taxon>
        <taxon>Mortierellomycotina</taxon>
        <taxon>Mortierellomycetes</taxon>
        <taxon>Mortierellales</taxon>
        <taxon>Mortierellaceae</taxon>
        <taxon>Mortierella</taxon>
    </lineage>
</organism>
<feature type="region of interest" description="Disordered" evidence="1">
    <location>
        <begin position="237"/>
        <end position="294"/>
    </location>
</feature>
<evidence type="ECO:0000313" key="3">
    <source>
        <dbReference type="Proteomes" id="UP000738359"/>
    </source>
</evidence>
<comment type="caution">
    <text evidence="2">The sequence shown here is derived from an EMBL/GenBank/DDBJ whole genome shotgun (WGS) entry which is preliminary data.</text>
</comment>
<evidence type="ECO:0000256" key="1">
    <source>
        <dbReference type="SAM" id="MobiDB-lite"/>
    </source>
</evidence>
<dbReference type="AlphaFoldDB" id="A0A9P6LX91"/>
<feature type="region of interest" description="Disordered" evidence="1">
    <location>
        <begin position="344"/>
        <end position="372"/>
    </location>
</feature>
<sequence>MPSREVVAQAVMTTNSIVPVPRQGLATIKTMTNALRRHSFLRQSDAAAIPSLFLGSSLASKRLSLDRAAERDKREQAKQVFQLSTVNDQGLFLPPEEPLLEKGFLKEHGCMDCDEEHDHFATIIINTPPERIRTFLSAESTISPGMFSSLQSSRIRRNTIPSFKTPLSTSEANLPTSPHPTHQQPYNPHVSRRGSTSTKIVSTVAASSLPSDPPSRCVHPPSVTPVAFVKTRHVLTPADTLSTPPSSPPESPLKNTYFAPNGSKRPRSQLRQSSQQPPPSHRNNKTEDVSPIRSRNKATISFLTGAGPDEDDLFSSDAISDTFKDSFQSTLSSSLPELVMDDDDEAEEGDHSRSESVSTPEASPRQPSAALSLYQKEQTRLVNARKLKAQNNFGGELPIAH</sequence>
<accession>A0A9P6LX91</accession>
<dbReference type="OrthoDB" id="2448637at2759"/>
<feature type="compositionally biased region" description="Polar residues" evidence="1">
    <location>
        <begin position="163"/>
        <end position="186"/>
    </location>
</feature>
<evidence type="ECO:0000313" key="2">
    <source>
        <dbReference type="EMBL" id="KAF9950973.1"/>
    </source>
</evidence>